<dbReference type="PANTHER" id="PTHR21580">
    <property type="entry name" value="SHIPPO-1-RELATED"/>
    <property type="match status" value="1"/>
</dbReference>
<dbReference type="Proteomes" id="UP000515158">
    <property type="component" value="Unplaced"/>
</dbReference>
<evidence type="ECO:0000313" key="2">
    <source>
        <dbReference type="RefSeq" id="XP_034249375.1"/>
    </source>
</evidence>
<accession>A0A6P8ZW92</accession>
<gene>
    <name evidence="2" type="primary">LOC117650236</name>
</gene>
<dbReference type="InterPro" id="IPR010736">
    <property type="entry name" value="SHIPPO-rpt"/>
</dbReference>
<name>A0A6P8ZW92_THRPL</name>
<keyword evidence="1" id="KW-1185">Reference proteome</keyword>
<sequence>MASSMSSDLLLPGGCHAKKDTLYVQKPWTPVRKRMPIVAEYSTPGPDSMPMCFFIGRQVMNSSIIHQPAWSLHPRIEQKINHYQASPNSYCIRNLTARGGKLQGRGRRQTDVMTQLNVIYVSGKTSTPQYTMGIKPKNRPIQDLPGPASYKTKSKLVLKSAPCFTFRTKPEIAATFKTPAPNEYTLPTIHHHTPPAHHMAHRLSVKVPVETPGPGAYSLSNKTLPHAPQYTIRERLFGYMGDELPGPGSYCPERVIVNLPVAPRQTMGIKHSPYAGIWHPRIVGPRHC</sequence>
<dbReference type="GeneID" id="117650236"/>
<dbReference type="PANTHER" id="PTHR21580:SF28">
    <property type="entry name" value="BOREALIN N-TERMINAL DOMAIN-CONTAINING PROTEIN-RELATED"/>
    <property type="match status" value="1"/>
</dbReference>
<dbReference type="KEGG" id="tpal:117650236"/>
<dbReference type="InParanoid" id="A0A6P8ZW92"/>
<organism evidence="2">
    <name type="scientific">Thrips palmi</name>
    <name type="common">Melon thrips</name>
    <dbReference type="NCBI Taxonomy" id="161013"/>
    <lineage>
        <taxon>Eukaryota</taxon>
        <taxon>Metazoa</taxon>
        <taxon>Ecdysozoa</taxon>
        <taxon>Arthropoda</taxon>
        <taxon>Hexapoda</taxon>
        <taxon>Insecta</taxon>
        <taxon>Pterygota</taxon>
        <taxon>Neoptera</taxon>
        <taxon>Paraneoptera</taxon>
        <taxon>Thysanoptera</taxon>
        <taxon>Terebrantia</taxon>
        <taxon>Thripoidea</taxon>
        <taxon>Thripidae</taxon>
        <taxon>Thrips</taxon>
    </lineage>
</organism>
<evidence type="ECO:0000313" key="1">
    <source>
        <dbReference type="Proteomes" id="UP000515158"/>
    </source>
</evidence>
<proteinExistence type="predicted"/>
<dbReference type="AlphaFoldDB" id="A0A6P8ZW92"/>
<dbReference type="OrthoDB" id="406368at2759"/>
<dbReference type="RefSeq" id="XP_034249375.1">
    <property type="nucleotide sequence ID" value="XM_034393484.1"/>
</dbReference>
<dbReference type="InterPro" id="IPR051291">
    <property type="entry name" value="CIMAP"/>
</dbReference>
<protein>
    <submittedName>
        <fullName evidence="2">Outer dense fiber protein 3-like isoform X1</fullName>
    </submittedName>
</protein>
<dbReference type="GO" id="GO:0005856">
    <property type="term" value="C:cytoskeleton"/>
    <property type="evidence" value="ECO:0007669"/>
    <property type="project" value="TreeGrafter"/>
</dbReference>
<dbReference type="Pfam" id="PF07004">
    <property type="entry name" value="SHIPPO-rpt"/>
    <property type="match status" value="3"/>
</dbReference>
<reference evidence="2" key="1">
    <citation type="submission" date="2025-08" db="UniProtKB">
        <authorList>
            <consortium name="RefSeq"/>
        </authorList>
    </citation>
    <scope>IDENTIFICATION</scope>
    <source>
        <tissue evidence="2">Total insect</tissue>
    </source>
</reference>